<protein>
    <submittedName>
        <fullName evidence="3">Uncharacterized protein</fullName>
    </submittedName>
</protein>
<evidence type="ECO:0000256" key="1">
    <source>
        <dbReference type="SAM" id="Coils"/>
    </source>
</evidence>
<keyword evidence="1" id="KW-0175">Coiled coil</keyword>
<accession>A0A1E3P944</accession>
<sequence length="126" mass="13934">MSSKEPTPINTAAASASASTDSFVDAPESADAIETVEVDDKDTLKEEPLATPNHSLIQSNGSEENQPEESEKKTDVVTIFDVATEIENMLKEIDSKIDENDQLVQQKIEKINKTLDKIENKMRNNK</sequence>
<evidence type="ECO:0000256" key="2">
    <source>
        <dbReference type="SAM" id="MobiDB-lite"/>
    </source>
</evidence>
<feature type="compositionally biased region" description="Polar residues" evidence="2">
    <location>
        <begin position="1"/>
        <end position="10"/>
    </location>
</feature>
<dbReference type="Proteomes" id="UP000094112">
    <property type="component" value="Unassembled WGS sequence"/>
</dbReference>
<evidence type="ECO:0000313" key="3">
    <source>
        <dbReference type="EMBL" id="ODQ61397.1"/>
    </source>
</evidence>
<dbReference type="RefSeq" id="XP_019040604.1">
    <property type="nucleotide sequence ID" value="XM_019184649.1"/>
</dbReference>
<gene>
    <name evidence="3" type="ORF">WICANDRAFT_78028</name>
</gene>
<proteinExistence type="predicted"/>
<reference evidence="3 4" key="1">
    <citation type="journal article" date="2016" name="Proc. Natl. Acad. Sci. U.S.A.">
        <title>Comparative genomics of biotechnologically important yeasts.</title>
        <authorList>
            <person name="Riley R."/>
            <person name="Haridas S."/>
            <person name="Wolfe K.H."/>
            <person name="Lopes M.R."/>
            <person name="Hittinger C.T."/>
            <person name="Goeker M."/>
            <person name="Salamov A.A."/>
            <person name="Wisecaver J.H."/>
            <person name="Long T.M."/>
            <person name="Calvey C.H."/>
            <person name="Aerts A.L."/>
            <person name="Barry K.W."/>
            <person name="Choi C."/>
            <person name="Clum A."/>
            <person name="Coughlan A.Y."/>
            <person name="Deshpande S."/>
            <person name="Douglass A.P."/>
            <person name="Hanson S.J."/>
            <person name="Klenk H.-P."/>
            <person name="LaButti K.M."/>
            <person name="Lapidus A."/>
            <person name="Lindquist E.A."/>
            <person name="Lipzen A.M."/>
            <person name="Meier-Kolthoff J.P."/>
            <person name="Ohm R.A."/>
            <person name="Otillar R.P."/>
            <person name="Pangilinan J.L."/>
            <person name="Peng Y."/>
            <person name="Rokas A."/>
            <person name="Rosa C.A."/>
            <person name="Scheuner C."/>
            <person name="Sibirny A.A."/>
            <person name="Slot J.C."/>
            <person name="Stielow J.B."/>
            <person name="Sun H."/>
            <person name="Kurtzman C.P."/>
            <person name="Blackwell M."/>
            <person name="Grigoriev I.V."/>
            <person name="Jeffries T.W."/>
        </authorList>
    </citation>
    <scope>NUCLEOTIDE SEQUENCE [LARGE SCALE GENOMIC DNA]</scope>
    <source>
        <strain evidence="4">ATCC 58044 / CBS 1984 / NCYC 433 / NRRL Y-366-8</strain>
    </source>
</reference>
<dbReference type="GeneID" id="30201895"/>
<evidence type="ECO:0000313" key="4">
    <source>
        <dbReference type="Proteomes" id="UP000094112"/>
    </source>
</evidence>
<feature type="region of interest" description="Disordered" evidence="2">
    <location>
        <begin position="1"/>
        <end position="75"/>
    </location>
</feature>
<feature type="coiled-coil region" evidence="1">
    <location>
        <begin position="86"/>
        <end position="121"/>
    </location>
</feature>
<dbReference type="OrthoDB" id="3980992at2759"/>
<feature type="compositionally biased region" description="Polar residues" evidence="2">
    <location>
        <begin position="52"/>
        <end position="64"/>
    </location>
</feature>
<keyword evidence="4" id="KW-1185">Reference proteome</keyword>
<organism evidence="3 4">
    <name type="scientific">Wickerhamomyces anomalus (strain ATCC 58044 / CBS 1984 / NCYC 433 / NRRL Y-366-8)</name>
    <name type="common">Yeast</name>
    <name type="synonym">Hansenula anomala</name>
    <dbReference type="NCBI Taxonomy" id="683960"/>
    <lineage>
        <taxon>Eukaryota</taxon>
        <taxon>Fungi</taxon>
        <taxon>Dikarya</taxon>
        <taxon>Ascomycota</taxon>
        <taxon>Saccharomycotina</taxon>
        <taxon>Saccharomycetes</taxon>
        <taxon>Phaffomycetales</taxon>
        <taxon>Wickerhamomycetaceae</taxon>
        <taxon>Wickerhamomyces</taxon>
    </lineage>
</organism>
<dbReference type="EMBL" id="KV454209">
    <property type="protein sequence ID" value="ODQ61397.1"/>
    <property type="molecule type" value="Genomic_DNA"/>
</dbReference>
<dbReference type="AlphaFoldDB" id="A0A1E3P944"/>
<name>A0A1E3P944_WICAA</name>